<dbReference type="EMBL" id="UXSR01000726">
    <property type="protein sequence ID" value="VDD77308.1"/>
    <property type="molecule type" value="Genomic_DNA"/>
</dbReference>
<accession>A0A0R3U8T4</accession>
<reference evidence="3" key="1">
    <citation type="submission" date="2017-02" db="UniProtKB">
        <authorList>
            <consortium name="WormBaseParasite"/>
        </authorList>
    </citation>
    <scope>IDENTIFICATION</scope>
</reference>
<keyword evidence="2" id="KW-1185">Reference proteome</keyword>
<sequence length="121" mass="13415">MNDAHVDESSQVSAHLMGASPLRAHVRAYVHACKCMCVCVRVWLKFITLIAVTIACPGPKTSPRRGPPLWCVELVRDKRQDIYLAAASHATIWEFAEPATPAFQLISSNNVDVCVCNIYFN</sequence>
<name>A0A0R3U8T4_MESCO</name>
<proteinExistence type="predicted"/>
<evidence type="ECO:0000313" key="3">
    <source>
        <dbReference type="WBParaSite" id="MCOS_0000331001-mRNA-1"/>
    </source>
</evidence>
<dbReference type="WBParaSite" id="MCOS_0000331001-mRNA-1">
    <property type="protein sequence ID" value="MCOS_0000331001-mRNA-1"/>
    <property type="gene ID" value="MCOS_0000331001"/>
</dbReference>
<organism evidence="3">
    <name type="scientific">Mesocestoides corti</name>
    <name type="common">Flatworm</name>
    <dbReference type="NCBI Taxonomy" id="53468"/>
    <lineage>
        <taxon>Eukaryota</taxon>
        <taxon>Metazoa</taxon>
        <taxon>Spiralia</taxon>
        <taxon>Lophotrochozoa</taxon>
        <taxon>Platyhelminthes</taxon>
        <taxon>Cestoda</taxon>
        <taxon>Eucestoda</taxon>
        <taxon>Cyclophyllidea</taxon>
        <taxon>Mesocestoididae</taxon>
        <taxon>Mesocestoides</taxon>
    </lineage>
</organism>
<evidence type="ECO:0000313" key="2">
    <source>
        <dbReference type="Proteomes" id="UP000267029"/>
    </source>
</evidence>
<dbReference type="AlphaFoldDB" id="A0A0R3U8T4"/>
<protein>
    <submittedName>
        <fullName evidence="3">Nucleoporin_N domain-containing protein</fullName>
    </submittedName>
</protein>
<dbReference type="Proteomes" id="UP000267029">
    <property type="component" value="Unassembled WGS sequence"/>
</dbReference>
<reference evidence="1 2" key="2">
    <citation type="submission" date="2018-10" db="EMBL/GenBank/DDBJ databases">
        <authorList>
            <consortium name="Pathogen Informatics"/>
        </authorList>
    </citation>
    <scope>NUCLEOTIDE SEQUENCE [LARGE SCALE GENOMIC DNA]</scope>
</reference>
<evidence type="ECO:0000313" key="1">
    <source>
        <dbReference type="EMBL" id="VDD77308.1"/>
    </source>
</evidence>
<gene>
    <name evidence="1" type="ORF">MCOS_LOCUS3311</name>
</gene>